<dbReference type="Proteomes" id="UP000241890">
    <property type="component" value="Unassembled WGS sequence"/>
</dbReference>
<feature type="region of interest" description="Disordered" evidence="1">
    <location>
        <begin position="615"/>
        <end position="646"/>
    </location>
</feature>
<gene>
    <name evidence="2" type="ORF">FCC1311_074872</name>
</gene>
<dbReference type="EMBL" id="BEYU01000094">
    <property type="protein sequence ID" value="GBG31266.1"/>
    <property type="molecule type" value="Genomic_DNA"/>
</dbReference>
<dbReference type="AlphaFoldDB" id="A0A2R5GK31"/>
<proteinExistence type="predicted"/>
<name>A0A2R5GK31_9STRA</name>
<feature type="compositionally biased region" description="Basic and acidic residues" evidence="1">
    <location>
        <begin position="270"/>
        <end position="288"/>
    </location>
</feature>
<feature type="region of interest" description="Disordered" evidence="1">
    <location>
        <begin position="688"/>
        <end position="725"/>
    </location>
</feature>
<organism evidence="2 3">
    <name type="scientific">Hondaea fermentalgiana</name>
    <dbReference type="NCBI Taxonomy" id="2315210"/>
    <lineage>
        <taxon>Eukaryota</taxon>
        <taxon>Sar</taxon>
        <taxon>Stramenopiles</taxon>
        <taxon>Bigyra</taxon>
        <taxon>Labyrinthulomycetes</taxon>
        <taxon>Thraustochytrida</taxon>
        <taxon>Thraustochytriidae</taxon>
        <taxon>Hondaea</taxon>
    </lineage>
</organism>
<feature type="region of interest" description="Disordered" evidence="1">
    <location>
        <begin position="573"/>
        <end position="592"/>
    </location>
</feature>
<evidence type="ECO:0000313" key="2">
    <source>
        <dbReference type="EMBL" id="GBG31266.1"/>
    </source>
</evidence>
<comment type="caution">
    <text evidence="2">The sequence shown here is derived from an EMBL/GenBank/DDBJ whole genome shotgun (WGS) entry which is preliminary data.</text>
</comment>
<feature type="compositionally biased region" description="Basic and acidic residues" evidence="1">
    <location>
        <begin position="477"/>
        <end position="490"/>
    </location>
</feature>
<feature type="compositionally biased region" description="Low complexity" evidence="1">
    <location>
        <begin position="620"/>
        <end position="630"/>
    </location>
</feature>
<accession>A0A2R5GK31</accession>
<dbReference type="InterPro" id="IPR011990">
    <property type="entry name" value="TPR-like_helical_dom_sf"/>
</dbReference>
<sequence>MSAQDHRAGTATLLNLAVCMYSKEMPEDAIKFLSAAEASTDHFRAEKHLNLCAAHFKRKGLERALFHAQSAVRFAQIALTELASQNLPACFSKEAIVLLALAYHSLGIALVAQGYRRSWTSSGKLERERSVTQLLEGVKWHIKAYEEVALAHKWAVPGNLTVGLWLAFVTACRRSFPVLEKALDMNFMTERSDLRLVARIVLQQTRASQIQRAMRASLQLPGFALRRSEELSAEDFRLYDAFHKATGHGYMSTTELWQRRLSLGSSTGTRSDDNPEPKQSDAAAERQRRVSRSMTSASREVSRFEAERLEQARRQQLEREPTVEEERRFRKLMRKDTATTSGRKRLLHKFSSGPAFAHQDEMYPGKLDLDVGSWVSASEPGPSPDTKEQGKPYFHMVSTATEGAHTWGTTWGTRDQANAAWVGPDHDVVSPIDNSAWASRDSKCEEDDTDDGNAFLYSRPPKRTPKLSRGSKQILKSHPEQRKPILEHSKMWAARQKQRREHGDSDGFDGNAAATRPRTAGHERYAMLRRRSIVAQQAESAEAESLMSLVATLPDGFRENVVKMIDTLPTPALAASRGEKGSAKSSMPASPRCTNIDRHWAHDDLVQEHADLHGHDEGEATSSPASPSGTSRDKPHGKVAKKAVYRPDAINSHVERLCEFRKRQHQKAQAAERAFQASGWTPETTVQKPFHLSSATRKASQDRALGRTTGSSSSSTPPFAKIPADERKLLDEIESEIERSILLSASERSMEESKQPDLFRSAADIDRFLEASV</sequence>
<reference evidence="2 3" key="1">
    <citation type="submission" date="2017-12" db="EMBL/GenBank/DDBJ databases">
        <title>Sequencing, de novo assembly and annotation of complete genome of a new Thraustochytrid species, strain FCC1311.</title>
        <authorList>
            <person name="Sedici K."/>
            <person name="Godart F."/>
            <person name="Aiese Cigliano R."/>
            <person name="Sanseverino W."/>
            <person name="Barakat M."/>
            <person name="Ortet P."/>
            <person name="Marechal E."/>
            <person name="Cagnac O."/>
            <person name="Amato A."/>
        </authorList>
    </citation>
    <scope>NUCLEOTIDE SEQUENCE [LARGE SCALE GENOMIC DNA]</scope>
</reference>
<feature type="region of interest" description="Disordered" evidence="1">
    <location>
        <begin position="432"/>
        <end position="523"/>
    </location>
</feature>
<dbReference type="SUPFAM" id="SSF48452">
    <property type="entry name" value="TPR-like"/>
    <property type="match status" value="1"/>
</dbReference>
<protein>
    <submittedName>
        <fullName evidence="2">Uncharacterized protein</fullName>
    </submittedName>
</protein>
<dbReference type="InParanoid" id="A0A2R5GK31"/>
<evidence type="ECO:0000313" key="3">
    <source>
        <dbReference type="Proteomes" id="UP000241890"/>
    </source>
</evidence>
<feature type="compositionally biased region" description="Basic and acidic residues" evidence="1">
    <location>
        <begin position="300"/>
        <end position="328"/>
    </location>
</feature>
<evidence type="ECO:0000256" key="1">
    <source>
        <dbReference type="SAM" id="MobiDB-lite"/>
    </source>
</evidence>
<feature type="compositionally biased region" description="Polar residues" evidence="1">
    <location>
        <begin position="688"/>
        <end position="698"/>
    </location>
</feature>
<feature type="region of interest" description="Disordered" evidence="1">
    <location>
        <begin position="264"/>
        <end position="345"/>
    </location>
</feature>
<keyword evidence="3" id="KW-1185">Reference proteome</keyword>